<dbReference type="GO" id="GO:0005524">
    <property type="term" value="F:ATP binding"/>
    <property type="evidence" value="ECO:0007669"/>
    <property type="project" value="UniProtKB-KW"/>
</dbReference>
<dbReference type="EMBL" id="LROR01000053">
    <property type="protein sequence ID" value="OBR93332.1"/>
    <property type="molecule type" value="Genomic_DNA"/>
</dbReference>
<dbReference type="RefSeq" id="WP_013239813.1">
    <property type="nucleotide sequence ID" value="NZ_LITQ01000002.1"/>
</dbReference>
<evidence type="ECO:0000313" key="7">
    <source>
        <dbReference type="EMBL" id="OBR93332.1"/>
    </source>
</evidence>
<dbReference type="Pfam" id="PF00288">
    <property type="entry name" value="GHMP_kinases_N"/>
    <property type="match status" value="1"/>
</dbReference>
<evidence type="ECO:0000256" key="1">
    <source>
        <dbReference type="ARBA" id="ARBA00022679"/>
    </source>
</evidence>
<evidence type="ECO:0000256" key="4">
    <source>
        <dbReference type="ARBA" id="ARBA00022840"/>
    </source>
</evidence>
<accession>A0A162LEC9</accession>
<dbReference type="GO" id="GO:0016301">
    <property type="term" value="F:kinase activity"/>
    <property type="evidence" value="ECO:0007669"/>
    <property type="project" value="UniProtKB-KW"/>
</dbReference>
<dbReference type="PANTHER" id="PTHR43527:SF1">
    <property type="entry name" value="L-THREONINE KINASE"/>
    <property type="match status" value="1"/>
</dbReference>
<reference evidence="6 8" key="1">
    <citation type="journal article" date="2015" name="Biotechnol. Bioeng.">
        <title>Genome sequence and phenotypic characterization of Caulobacter segnis.</title>
        <authorList>
            <person name="Patel S."/>
            <person name="Fletcher B."/>
            <person name="Scott D.C."/>
            <person name="Ely B."/>
        </authorList>
    </citation>
    <scope>NUCLEOTIDE SEQUENCE [LARGE SCALE GENOMIC DNA]</scope>
    <source>
        <strain evidence="6 8">PS02</strain>
    </source>
</reference>
<evidence type="ECO:0000259" key="5">
    <source>
        <dbReference type="Pfam" id="PF00288"/>
    </source>
</evidence>
<organism evidence="6 8">
    <name type="scientific">Clostridium coskatii</name>
    <dbReference type="NCBI Taxonomy" id="1705578"/>
    <lineage>
        <taxon>Bacteria</taxon>
        <taxon>Bacillati</taxon>
        <taxon>Bacillota</taxon>
        <taxon>Clostridia</taxon>
        <taxon>Eubacteriales</taxon>
        <taxon>Clostridiaceae</taxon>
        <taxon>Clostridium</taxon>
    </lineage>
</organism>
<proteinExistence type="predicted"/>
<dbReference type="Proteomes" id="UP000077384">
    <property type="component" value="Unassembled WGS sequence"/>
</dbReference>
<protein>
    <submittedName>
        <fullName evidence="6">L-threonine kinase</fullName>
        <ecNumber evidence="6">2.7.1.177</ecNumber>
    </submittedName>
</protein>
<sequence>METSTIYPGSFGEILQGKIENRDLLLSCPVNIYTKVKLIECNNPIRKRYLKKSSSFLYNILKSWGYEKYFDSIDIEINSEIPYGKGLASSTADLCGVYYCLINMFNKKFNEAELVKNCIDIEPTDSIVFNKMTLFDYKSGNYKFTIGDYLSYNILAFEGDKTVDTVEFNHKKLPNLCDVKELIPILKEAVKEKDLHKLAYVSTESIVKNQKRLYYDFLNLVMDIKEKTSGLGIIGAHSGNVLGIIYDDAEKFKFEEKFLRGLNFKNIKIYKVKALNEISLPVECI</sequence>
<evidence type="ECO:0000256" key="2">
    <source>
        <dbReference type="ARBA" id="ARBA00022741"/>
    </source>
</evidence>
<dbReference type="PATRIC" id="fig|1705578.3.peg.1797"/>
<gene>
    <name evidence="6" type="primary">pduX</name>
    <name evidence="7" type="ORF">CLCOS_23730</name>
    <name evidence="6" type="ORF">WX73_02475</name>
</gene>
<evidence type="ECO:0000313" key="9">
    <source>
        <dbReference type="Proteomes" id="UP000093694"/>
    </source>
</evidence>
<feature type="domain" description="GHMP kinase N-terminal" evidence="5">
    <location>
        <begin position="61"/>
        <end position="122"/>
    </location>
</feature>
<reference evidence="7 9" key="2">
    <citation type="journal article" date="2016" name="Front. Microbiol.">
        <title>Industrial Acetogenic Biocatalysts: A Comparative Metabolic and Genomic Analysis.</title>
        <authorList>
            <person name="Bengelsdorf F."/>
            <person name="Poehlein A."/>
            <person name="Sonja S."/>
            <person name="Erz C."/>
            <person name="Hummel T."/>
            <person name="Hoffmeister S."/>
            <person name="Daniel R."/>
            <person name="Durre P."/>
        </authorList>
    </citation>
    <scope>NUCLEOTIDE SEQUENCE [LARGE SCALE GENOMIC DNA]</scope>
    <source>
        <strain evidence="7 9">PTA-10522</strain>
    </source>
</reference>
<dbReference type="SUPFAM" id="SSF54211">
    <property type="entry name" value="Ribosomal protein S5 domain 2-like"/>
    <property type="match status" value="1"/>
</dbReference>
<evidence type="ECO:0000256" key="3">
    <source>
        <dbReference type="ARBA" id="ARBA00022777"/>
    </source>
</evidence>
<name>A0A162LEC9_9CLOT</name>
<comment type="caution">
    <text evidence="6">The sequence shown here is derived from an EMBL/GenBank/DDBJ whole genome shotgun (WGS) entry which is preliminary data.</text>
</comment>
<dbReference type="InterPro" id="IPR012363">
    <property type="entry name" value="PduX"/>
</dbReference>
<dbReference type="AlphaFoldDB" id="A0A162LEC9"/>
<keyword evidence="9" id="KW-1185">Reference proteome</keyword>
<dbReference type="Proteomes" id="UP000093694">
    <property type="component" value="Unassembled WGS sequence"/>
</dbReference>
<keyword evidence="2" id="KW-0547">Nucleotide-binding</keyword>
<dbReference type="InterPro" id="IPR020568">
    <property type="entry name" value="Ribosomal_Su5_D2-typ_SF"/>
</dbReference>
<dbReference type="PANTHER" id="PTHR43527">
    <property type="entry name" value="4-DIPHOSPHOCYTIDYL-2-C-METHYL-D-ERYTHRITOL KINASE, CHLOROPLASTIC"/>
    <property type="match status" value="1"/>
</dbReference>
<keyword evidence="4" id="KW-0067">ATP-binding</keyword>
<evidence type="ECO:0000313" key="6">
    <source>
        <dbReference type="EMBL" id="OAA94762.1"/>
    </source>
</evidence>
<keyword evidence="1 6" id="KW-0808">Transferase</keyword>
<dbReference type="EC" id="2.7.1.177" evidence="6"/>
<dbReference type="InterPro" id="IPR014721">
    <property type="entry name" value="Ribsml_uS5_D2-typ_fold_subgr"/>
</dbReference>
<dbReference type="EMBL" id="LITQ01000002">
    <property type="protein sequence ID" value="OAA94762.1"/>
    <property type="molecule type" value="Genomic_DNA"/>
</dbReference>
<dbReference type="Gene3D" id="3.30.230.10">
    <property type="match status" value="1"/>
</dbReference>
<keyword evidence="3 6" id="KW-0418">Kinase</keyword>
<dbReference type="InterPro" id="IPR006204">
    <property type="entry name" value="GHMP_kinase_N_dom"/>
</dbReference>
<evidence type="ECO:0000313" key="8">
    <source>
        <dbReference type="Proteomes" id="UP000077384"/>
    </source>
</evidence>
<dbReference type="PIRSF" id="PIRSF033887">
    <property type="entry name" value="PduX"/>
    <property type="match status" value="1"/>
</dbReference>